<dbReference type="InterPro" id="IPR016192">
    <property type="entry name" value="APOBEC/CMP_deaminase_Zn-bd"/>
</dbReference>
<proteinExistence type="inferred from homology"/>
<dbReference type="NCBIfam" id="TIGR00326">
    <property type="entry name" value="eubact_ribD"/>
    <property type="match status" value="1"/>
</dbReference>
<dbReference type="PANTHER" id="PTHR38011">
    <property type="entry name" value="DIHYDROFOLATE REDUCTASE FAMILY PROTEIN (AFU_ORTHOLOGUE AFUA_8G06820)"/>
    <property type="match status" value="1"/>
</dbReference>
<organism evidence="17 18">
    <name type="scientific">Agrobacterium rosae</name>
    <dbReference type="NCBI Taxonomy" id="1972867"/>
    <lineage>
        <taxon>Bacteria</taxon>
        <taxon>Pseudomonadati</taxon>
        <taxon>Pseudomonadota</taxon>
        <taxon>Alphaproteobacteria</taxon>
        <taxon>Hyphomicrobiales</taxon>
        <taxon>Rhizobiaceae</taxon>
        <taxon>Rhizobium/Agrobacterium group</taxon>
        <taxon>Agrobacterium</taxon>
    </lineage>
</organism>
<evidence type="ECO:0000313" key="17">
    <source>
        <dbReference type="EMBL" id="SCX02902.1"/>
    </source>
</evidence>
<evidence type="ECO:0000256" key="2">
    <source>
        <dbReference type="ARBA" id="ARBA00004882"/>
    </source>
</evidence>
<dbReference type="STRING" id="1907666.DSM25559_0269"/>
<keyword evidence="13" id="KW-0560">Oxidoreductase</keyword>
<dbReference type="Pfam" id="PF00383">
    <property type="entry name" value="dCMP_cyt_deam_1"/>
    <property type="match status" value="1"/>
</dbReference>
<evidence type="ECO:0000256" key="11">
    <source>
        <dbReference type="ARBA" id="ARBA00022833"/>
    </source>
</evidence>
<feature type="compositionally biased region" description="Basic and acidic residues" evidence="15">
    <location>
        <begin position="291"/>
        <end position="308"/>
    </location>
</feature>
<dbReference type="EC" id="1.1.1.193" evidence="7"/>
<dbReference type="GO" id="GO:0009231">
    <property type="term" value="P:riboflavin biosynthetic process"/>
    <property type="evidence" value="ECO:0007669"/>
    <property type="project" value="UniProtKB-UniPathway"/>
</dbReference>
<keyword evidence="9" id="KW-0686">Riboflavin biosynthesis</keyword>
<dbReference type="InterPro" id="IPR002125">
    <property type="entry name" value="CMP_dCMP_dom"/>
</dbReference>
<dbReference type="CDD" id="cd01284">
    <property type="entry name" value="Riboflavin_deaminase-reductase"/>
    <property type="match status" value="1"/>
</dbReference>
<keyword evidence="12" id="KW-0521">NADP</keyword>
<comment type="pathway">
    <text evidence="2">Cofactor biosynthesis; riboflavin biosynthesis; 5-amino-6-(D-ribitylamino)uracil from GTP: step 2/4.</text>
</comment>
<evidence type="ECO:0000256" key="7">
    <source>
        <dbReference type="ARBA" id="ARBA00013173"/>
    </source>
</evidence>
<keyword evidence="14" id="KW-0511">Multifunctional enzyme</keyword>
<dbReference type="EMBL" id="FMUE01000001">
    <property type="protein sequence ID" value="SCX02902.1"/>
    <property type="molecule type" value="Genomic_DNA"/>
</dbReference>
<dbReference type="GO" id="GO:0008703">
    <property type="term" value="F:5-amino-6-(5-phosphoribosylamino)uracil reductase activity"/>
    <property type="evidence" value="ECO:0007669"/>
    <property type="project" value="UniProtKB-EC"/>
</dbReference>
<feature type="domain" description="CMP/dCMP-type deaminase" evidence="16">
    <location>
        <begin position="5"/>
        <end position="127"/>
    </location>
</feature>
<dbReference type="Gene3D" id="3.40.140.10">
    <property type="entry name" value="Cytidine Deaminase, domain 2"/>
    <property type="match status" value="1"/>
</dbReference>
<dbReference type="AlphaFoldDB" id="A0A1R3T915"/>
<dbReference type="Pfam" id="PF01872">
    <property type="entry name" value="RibD_C"/>
    <property type="match status" value="2"/>
</dbReference>
<dbReference type="GO" id="GO:0008270">
    <property type="term" value="F:zinc ion binding"/>
    <property type="evidence" value="ECO:0007669"/>
    <property type="project" value="InterPro"/>
</dbReference>
<comment type="similarity">
    <text evidence="5">In the C-terminal section; belongs to the HTP reductase family.</text>
</comment>
<comment type="pathway">
    <text evidence="3">Cofactor biosynthesis; riboflavin biosynthesis; 5-amino-6-(D-ribitylamino)uracil from GTP: step 3/4.</text>
</comment>
<evidence type="ECO:0000256" key="8">
    <source>
        <dbReference type="ARBA" id="ARBA00019930"/>
    </source>
</evidence>
<dbReference type="PANTHER" id="PTHR38011:SF7">
    <property type="entry name" value="2,5-DIAMINO-6-RIBOSYLAMINO-4(3H)-PYRIMIDINONE 5'-PHOSPHATE REDUCTASE"/>
    <property type="match status" value="1"/>
</dbReference>
<dbReference type="InterPro" id="IPR002734">
    <property type="entry name" value="RibDG_C"/>
</dbReference>
<dbReference type="SUPFAM" id="SSF53927">
    <property type="entry name" value="Cytidine deaminase-like"/>
    <property type="match status" value="1"/>
</dbReference>
<evidence type="ECO:0000259" key="16">
    <source>
        <dbReference type="PROSITE" id="PS51747"/>
    </source>
</evidence>
<evidence type="ECO:0000313" key="18">
    <source>
        <dbReference type="Proteomes" id="UP000187891"/>
    </source>
</evidence>
<feature type="region of interest" description="Disordered" evidence="15">
    <location>
        <begin position="287"/>
        <end position="340"/>
    </location>
</feature>
<evidence type="ECO:0000256" key="10">
    <source>
        <dbReference type="ARBA" id="ARBA00022723"/>
    </source>
</evidence>
<keyword evidence="10" id="KW-0479">Metal-binding</keyword>
<evidence type="ECO:0000256" key="14">
    <source>
        <dbReference type="ARBA" id="ARBA00023268"/>
    </source>
</evidence>
<dbReference type="Proteomes" id="UP000187891">
    <property type="component" value="Unassembled WGS sequence"/>
</dbReference>
<dbReference type="PROSITE" id="PS00903">
    <property type="entry name" value="CYT_DCMP_DEAMINASES_1"/>
    <property type="match status" value="1"/>
</dbReference>
<dbReference type="UniPathway" id="UPA00275">
    <property type="reaction ID" value="UER00401"/>
</dbReference>
<dbReference type="Gene3D" id="3.40.430.10">
    <property type="entry name" value="Dihydrofolate Reductase, subunit A"/>
    <property type="match status" value="1"/>
</dbReference>
<dbReference type="RefSeq" id="WP_077117274.1">
    <property type="nucleotide sequence ID" value="NZ_FMUE01000001.1"/>
</dbReference>
<dbReference type="PROSITE" id="PS51747">
    <property type="entry name" value="CYT_DCMP_DEAMINASES_2"/>
    <property type="match status" value="1"/>
</dbReference>
<evidence type="ECO:0000256" key="1">
    <source>
        <dbReference type="ARBA" id="ARBA00002151"/>
    </source>
</evidence>
<evidence type="ECO:0000256" key="4">
    <source>
        <dbReference type="ARBA" id="ARBA00005259"/>
    </source>
</evidence>
<accession>A0A1R3T915</accession>
<dbReference type="InterPro" id="IPR016193">
    <property type="entry name" value="Cytidine_deaminase-like"/>
</dbReference>
<protein>
    <recommendedName>
        <fullName evidence="8">Riboflavin biosynthesis protein RibD</fullName>
        <ecNumber evidence="7">1.1.1.193</ecNumber>
        <ecNumber evidence="6">3.5.4.26</ecNumber>
    </recommendedName>
</protein>
<evidence type="ECO:0000256" key="6">
    <source>
        <dbReference type="ARBA" id="ARBA00012766"/>
    </source>
</evidence>
<sequence>MTTRADDERFMARAIEVSRHHLGLTDTNPSVGCVLVKDGEIIAEAVTSVGGRPHAERNALDLAGEMARGATAYVTLEPCSHFGKTPPCANALVDFGVARVVVAVDDPDERVSGRGYQILRDAGIEVESGLLRAEGERVLVGYLTRKVKNRPHVILKLAVSSDGMIGRVGEGQVAITGPESRQAVHELRARCDAILVGIGTAIADEPELTVRIAGLEHRSPVRIVLDRRLELPLGSKLVRTAGDVGVVVVQLASSPELPPSALPGISPTGGEISWALTSSDISLSASNAKNASEHSASKSSDKLGRSANRESISPPVGEMPGRAEGGSDTQKRTQLESSGVELLTTPTLQSLLTILANRGMSELLVEGGAQVAKSFLEAGLVDRILLFESPVIVGAGGLESPLTRADIQKEFTFVGETTYGPDRCFEFERPL</sequence>
<name>A0A1R3T915_9HYPH</name>
<dbReference type="SUPFAM" id="SSF53597">
    <property type="entry name" value="Dihydrofolate reductase-like"/>
    <property type="match status" value="1"/>
</dbReference>
<evidence type="ECO:0000256" key="9">
    <source>
        <dbReference type="ARBA" id="ARBA00022619"/>
    </source>
</evidence>
<evidence type="ECO:0000256" key="12">
    <source>
        <dbReference type="ARBA" id="ARBA00022857"/>
    </source>
</evidence>
<dbReference type="InterPro" id="IPR024072">
    <property type="entry name" value="DHFR-like_dom_sf"/>
</dbReference>
<comment type="similarity">
    <text evidence="4">In the N-terminal section; belongs to the cytidine and deoxycytidylate deaminase family.</text>
</comment>
<dbReference type="InterPro" id="IPR004794">
    <property type="entry name" value="Eubact_RibD"/>
</dbReference>
<reference evidence="18" key="1">
    <citation type="submission" date="2016-10" db="EMBL/GenBank/DDBJ databases">
        <authorList>
            <person name="Wibberg D."/>
        </authorList>
    </citation>
    <scope>NUCLEOTIDE SEQUENCE [LARGE SCALE GENOMIC DNA]</scope>
</reference>
<dbReference type="GO" id="GO:0008835">
    <property type="term" value="F:diaminohydroxyphosphoribosylaminopyrimidine deaminase activity"/>
    <property type="evidence" value="ECO:0007669"/>
    <property type="project" value="UniProtKB-EC"/>
</dbReference>
<evidence type="ECO:0000256" key="5">
    <source>
        <dbReference type="ARBA" id="ARBA00007417"/>
    </source>
</evidence>
<dbReference type="EC" id="3.5.4.26" evidence="6"/>
<comment type="function">
    <text evidence="1">Converts 2,5-diamino-6-(ribosylamino)-4(3h)-pyrimidinone 5'-phosphate into 5-amino-6-(ribosylamino)-2,4(1h,3h)-pyrimidinedione 5'-phosphate.</text>
</comment>
<dbReference type="InterPro" id="IPR050765">
    <property type="entry name" value="Riboflavin_Biosynth_HTPR"/>
</dbReference>
<evidence type="ECO:0000256" key="15">
    <source>
        <dbReference type="SAM" id="MobiDB-lite"/>
    </source>
</evidence>
<evidence type="ECO:0000256" key="3">
    <source>
        <dbReference type="ARBA" id="ARBA00004910"/>
    </source>
</evidence>
<gene>
    <name evidence="17" type="primary">ribD</name>
    <name evidence="17" type="ORF">DSM25559_0269</name>
</gene>
<keyword evidence="11" id="KW-0862">Zinc</keyword>
<evidence type="ECO:0000256" key="13">
    <source>
        <dbReference type="ARBA" id="ARBA00023002"/>
    </source>
</evidence>